<keyword evidence="3" id="KW-1003">Cell membrane</keyword>
<evidence type="ECO:0000256" key="1">
    <source>
        <dbReference type="ARBA" id="ARBA00004651"/>
    </source>
</evidence>
<evidence type="ECO:0000256" key="2">
    <source>
        <dbReference type="ARBA" id="ARBA00008685"/>
    </source>
</evidence>
<evidence type="ECO:0000313" key="12">
    <source>
        <dbReference type="Proteomes" id="UP001153148"/>
    </source>
</evidence>
<evidence type="ECO:0000256" key="6">
    <source>
        <dbReference type="ARBA" id="ARBA00023136"/>
    </source>
</evidence>
<dbReference type="InterPro" id="IPR052192">
    <property type="entry name" value="Insect_Ionotropic_Sensory_Rcpt"/>
</dbReference>
<keyword evidence="6 9" id="KW-0472">Membrane</keyword>
<comment type="subcellular location">
    <subcellularLocation>
        <location evidence="1">Cell membrane</location>
        <topology evidence="1">Multi-pass membrane protein</topology>
    </subcellularLocation>
</comment>
<dbReference type="Gene3D" id="1.10.287.70">
    <property type="match status" value="1"/>
</dbReference>
<evidence type="ECO:0000256" key="9">
    <source>
        <dbReference type="SAM" id="Phobius"/>
    </source>
</evidence>
<keyword evidence="12" id="KW-1185">Reference proteome</keyword>
<keyword evidence="8" id="KW-0325">Glycoprotein</keyword>
<keyword evidence="4 9" id="KW-0812">Transmembrane</keyword>
<keyword evidence="7" id="KW-0675">Receptor</keyword>
<gene>
    <name evidence="11" type="ORF">TPAB3V08_LOCUS3411</name>
</gene>
<evidence type="ECO:0000313" key="11">
    <source>
        <dbReference type="EMBL" id="CAG2056419.1"/>
    </source>
</evidence>
<dbReference type="PANTHER" id="PTHR42643">
    <property type="entry name" value="IONOTROPIC RECEPTOR 20A-RELATED"/>
    <property type="match status" value="1"/>
</dbReference>
<evidence type="ECO:0000256" key="7">
    <source>
        <dbReference type="ARBA" id="ARBA00023170"/>
    </source>
</evidence>
<evidence type="ECO:0000256" key="3">
    <source>
        <dbReference type="ARBA" id="ARBA00022475"/>
    </source>
</evidence>
<evidence type="ECO:0000256" key="8">
    <source>
        <dbReference type="ARBA" id="ARBA00023180"/>
    </source>
</evidence>
<sequence>MIRITVSEEPSIVKKLSNLGLSVTLDLHQGQNVTHILGTGLFHHRTGVVVDLNYCGLQWTNRLLQWASGQGTMAALSYTWLLLAAGHSDLIPFSKIHVPLLDATIALSQCHTTMRLHRQACTFEIIHNVISYWAPRNGTTLQMNPPHPFWHYQRVMLNVTIRVAVKLSMSLPTAATWKRLLISTHVDSETAFALWCPMGRLHSKLGHQRTQHHDASSIDAQTLVLSRLAGKQGCTRFSPCTRQNIPLQRLEVKELSVHTKLTDLWTLQQLSSFQDDIGASTVLVTHDRIGVGDYTLAVSDFKPQLYYKVQSVRAARNIYVLPFSSDVWVSLWSLLLAITVALTFILGSETRLPQLADEQPTPRLTRYAGIRNKITDNQQQPVWDMSEVLLVTIGAIGQQGCSRDPVTSAARILFITVFVLAVLMYTAYSASVISIMSSAGPATKTLQGILHGGTKMGLALQDTHYYHTYFKLEKNAVSLQLDHIEVSPSFLELSAGLSLVLEVSDIILYC</sequence>
<evidence type="ECO:0000256" key="4">
    <source>
        <dbReference type="ARBA" id="ARBA00022692"/>
    </source>
</evidence>
<dbReference type="Pfam" id="PF00060">
    <property type="entry name" value="Lig_chan"/>
    <property type="match status" value="1"/>
</dbReference>
<organism evidence="11 12">
    <name type="scientific">Timema podura</name>
    <name type="common">Walking stick</name>
    <dbReference type="NCBI Taxonomy" id="61482"/>
    <lineage>
        <taxon>Eukaryota</taxon>
        <taxon>Metazoa</taxon>
        <taxon>Ecdysozoa</taxon>
        <taxon>Arthropoda</taxon>
        <taxon>Hexapoda</taxon>
        <taxon>Insecta</taxon>
        <taxon>Pterygota</taxon>
        <taxon>Neoptera</taxon>
        <taxon>Polyneoptera</taxon>
        <taxon>Phasmatodea</taxon>
        <taxon>Timematodea</taxon>
        <taxon>Timematoidea</taxon>
        <taxon>Timematidae</taxon>
        <taxon>Timema</taxon>
    </lineage>
</organism>
<reference evidence="11" key="1">
    <citation type="submission" date="2021-03" db="EMBL/GenBank/DDBJ databases">
        <authorList>
            <person name="Tran Van P."/>
        </authorList>
    </citation>
    <scope>NUCLEOTIDE SEQUENCE</scope>
</reference>
<feature type="transmembrane region" description="Helical" evidence="9">
    <location>
        <begin position="412"/>
        <end position="436"/>
    </location>
</feature>
<dbReference type="InterPro" id="IPR001320">
    <property type="entry name" value="Iontro_rcpt_C"/>
</dbReference>
<name>A0ABN7NPV0_TIMPD</name>
<feature type="transmembrane region" description="Helical" evidence="9">
    <location>
        <begin position="327"/>
        <end position="346"/>
    </location>
</feature>
<dbReference type="EMBL" id="CAJPIN010003820">
    <property type="protein sequence ID" value="CAG2056419.1"/>
    <property type="molecule type" value="Genomic_DNA"/>
</dbReference>
<evidence type="ECO:0000259" key="10">
    <source>
        <dbReference type="Pfam" id="PF00060"/>
    </source>
</evidence>
<dbReference type="Proteomes" id="UP001153148">
    <property type="component" value="Unassembled WGS sequence"/>
</dbReference>
<comment type="similarity">
    <text evidence="2">Belongs to the glutamate-gated ion channel (TC 1.A.10.1) family.</text>
</comment>
<accession>A0ABN7NPV0</accession>
<dbReference type="PANTHER" id="PTHR42643:SF33">
    <property type="entry name" value="GLUTAMATE RECEPTOR 2-LIKE PROTEIN"/>
    <property type="match status" value="1"/>
</dbReference>
<feature type="domain" description="Ionotropic glutamate receptor C-terminal" evidence="10">
    <location>
        <begin position="325"/>
        <end position="440"/>
    </location>
</feature>
<keyword evidence="5 9" id="KW-1133">Transmembrane helix</keyword>
<evidence type="ECO:0000256" key="5">
    <source>
        <dbReference type="ARBA" id="ARBA00022989"/>
    </source>
</evidence>
<feature type="non-terminal residue" evidence="11">
    <location>
        <position position="510"/>
    </location>
</feature>
<proteinExistence type="inferred from homology"/>
<comment type="caution">
    <text evidence="11">The sequence shown here is derived from an EMBL/GenBank/DDBJ whole genome shotgun (WGS) entry which is preliminary data.</text>
</comment>
<protein>
    <recommendedName>
        <fullName evidence="10">Ionotropic glutamate receptor C-terminal domain-containing protein</fullName>
    </recommendedName>
</protein>